<evidence type="ECO:0000259" key="14">
    <source>
        <dbReference type="PROSITE" id="PS50975"/>
    </source>
</evidence>
<comment type="caution">
    <text evidence="15">The sequence shown here is derived from an EMBL/GenBank/DDBJ whole genome shotgun (WGS) entry which is preliminary data.</text>
</comment>
<dbReference type="UniPathway" id="UPA00219"/>
<evidence type="ECO:0000256" key="10">
    <source>
        <dbReference type="HAMAP-Rule" id="MF_00047"/>
    </source>
</evidence>
<dbReference type="SUPFAM" id="SSF56059">
    <property type="entry name" value="Glutathione synthetase ATP-binding domain-like"/>
    <property type="match status" value="1"/>
</dbReference>
<keyword evidence="7 10" id="KW-0133">Cell shape</keyword>
<dbReference type="SUPFAM" id="SSF52440">
    <property type="entry name" value="PreATP-grasp domain"/>
    <property type="match status" value="1"/>
</dbReference>
<evidence type="ECO:0000256" key="9">
    <source>
        <dbReference type="ARBA" id="ARBA00023316"/>
    </source>
</evidence>
<dbReference type="GO" id="GO:0008360">
    <property type="term" value="P:regulation of cell shape"/>
    <property type="evidence" value="ECO:0007669"/>
    <property type="project" value="UniProtKB-KW"/>
</dbReference>
<evidence type="ECO:0000256" key="2">
    <source>
        <dbReference type="ARBA" id="ARBA00010871"/>
    </source>
</evidence>
<evidence type="ECO:0000256" key="7">
    <source>
        <dbReference type="ARBA" id="ARBA00022960"/>
    </source>
</evidence>
<evidence type="ECO:0000256" key="12">
    <source>
        <dbReference type="PIRSR" id="PIRSR039102-3"/>
    </source>
</evidence>
<dbReference type="GO" id="GO:0009252">
    <property type="term" value="P:peptidoglycan biosynthetic process"/>
    <property type="evidence" value="ECO:0007669"/>
    <property type="project" value="UniProtKB-UniRule"/>
</dbReference>
<evidence type="ECO:0000256" key="4">
    <source>
        <dbReference type="ARBA" id="ARBA00022598"/>
    </source>
</evidence>
<keyword evidence="5 13" id="KW-0547">Nucleotide-binding</keyword>
<dbReference type="PANTHER" id="PTHR23132">
    <property type="entry name" value="D-ALANINE--D-ALANINE LIGASE"/>
    <property type="match status" value="1"/>
</dbReference>
<feature type="binding site" evidence="12">
    <location>
        <position position="288"/>
    </location>
    <ligand>
        <name>Mg(2+)</name>
        <dbReference type="ChEBI" id="CHEBI:18420"/>
        <label>2</label>
    </ligand>
</feature>
<dbReference type="PROSITE" id="PS00844">
    <property type="entry name" value="DALA_DALA_LIGASE_2"/>
    <property type="match status" value="1"/>
</dbReference>
<dbReference type="InterPro" id="IPR011761">
    <property type="entry name" value="ATP-grasp"/>
</dbReference>
<dbReference type="AlphaFoldDB" id="A0A1G2NCK0"/>
<evidence type="ECO:0000256" key="11">
    <source>
        <dbReference type="PIRSR" id="PIRSR039102-1"/>
    </source>
</evidence>
<dbReference type="GO" id="GO:0005524">
    <property type="term" value="F:ATP binding"/>
    <property type="evidence" value="ECO:0007669"/>
    <property type="project" value="UniProtKB-UniRule"/>
</dbReference>
<keyword evidence="3 10" id="KW-0963">Cytoplasm</keyword>
<dbReference type="Pfam" id="PF01820">
    <property type="entry name" value="Dala_Dala_lig_N"/>
    <property type="match status" value="1"/>
</dbReference>
<evidence type="ECO:0000313" key="15">
    <source>
        <dbReference type="EMBL" id="OHA33783.1"/>
    </source>
</evidence>
<dbReference type="Gene3D" id="3.40.50.20">
    <property type="match status" value="1"/>
</dbReference>
<dbReference type="NCBIfam" id="NF002378">
    <property type="entry name" value="PRK01372.1"/>
    <property type="match status" value="1"/>
</dbReference>
<keyword evidence="9 10" id="KW-0961">Cell wall biogenesis/degradation</keyword>
<keyword evidence="8 10" id="KW-0573">Peptidoglycan synthesis</keyword>
<evidence type="ECO:0000313" key="16">
    <source>
        <dbReference type="Proteomes" id="UP000177797"/>
    </source>
</evidence>
<dbReference type="Pfam" id="PF07478">
    <property type="entry name" value="Dala_Dala_lig_C"/>
    <property type="match status" value="1"/>
</dbReference>
<dbReference type="InterPro" id="IPR016185">
    <property type="entry name" value="PreATP-grasp_dom_sf"/>
</dbReference>
<feature type="binding site" evidence="12">
    <location>
        <position position="288"/>
    </location>
    <ligand>
        <name>Mg(2+)</name>
        <dbReference type="ChEBI" id="CHEBI:18420"/>
        <label>1</label>
    </ligand>
</feature>
<dbReference type="PANTHER" id="PTHR23132:SF23">
    <property type="entry name" value="D-ALANINE--D-ALANINE LIGASE B"/>
    <property type="match status" value="1"/>
</dbReference>
<dbReference type="InterPro" id="IPR000291">
    <property type="entry name" value="D-Ala_lig_Van_CS"/>
</dbReference>
<dbReference type="InterPro" id="IPR005905">
    <property type="entry name" value="D_ala_D_ala"/>
</dbReference>
<keyword evidence="6 13" id="KW-0067">ATP-binding</keyword>
<name>A0A1G2NCK0_9BACT</name>
<dbReference type="EMBL" id="MHSA01000024">
    <property type="protein sequence ID" value="OHA33783.1"/>
    <property type="molecule type" value="Genomic_DNA"/>
</dbReference>
<keyword evidence="12" id="KW-0464">Manganese</keyword>
<evidence type="ECO:0000256" key="13">
    <source>
        <dbReference type="PROSITE-ProRule" id="PRU00409"/>
    </source>
</evidence>
<proteinExistence type="inferred from homology"/>
<dbReference type="HAMAP" id="MF_00047">
    <property type="entry name" value="Dala_Dala_lig"/>
    <property type="match status" value="1"/>
</dbReference>
<feature type="domain" description="ATP-grasp" evidence="14">
    <location>
        <begin position="114"/>
        <end position="321"/>
    </location>
</feature>
<feature type="binding site" evidence="12">
    <location>
        <position position="290"/>
    </location>
    <ligand>
        <name>Mg(2+)</name>
        <dbReference type="ChEBI" id="CHEBI:18420"/>
        <label>2</label>
    </ligand>
</feature>
<comment type="similarity">
    <text evidence="2 10">Belongs to the D-alanine--D-alanine ligase family.</text>
</comment>
<dbReference type="InterPro" id="IPR011095">
    <property type="entry name" value="Dala_Dala_lig_C"/>
</dbReference>
<evidence type="ECO:0000256" key="1">
    <source>
        <dbReference type="ARBA" id="ARBA00004496"/>
    </source>
</evidence>
<protein>
    <recommendedName>
        <fullName evidence="10">D-alanine--D-alanine ligase</fullName>
        <ecNumber evidence="10">6.3.2.4</ecNumber>
    </recommendedName>
    <alternativeName>
        <fullName evidence="10">D-Ala-D-Ala ligase</fullName>
    </alternativeName>
    <alternativeName>
        <fullName evidence="10">D-alanylalanine synthetase</fullName>
    </alternativeName>
</protein>
<dbReference type="Gene3D" id="3.30.470.20">
    <property type="entry name" value="ATP-grasp fold, B domain"/>
    <property type="match status" value="1"/>
</dbReference>
<dbReference type="InterPro" id="IPR011127">
    <property type="entry name" value="Dala_Dala_lig_N"/>
</dbReference>
<dbReference type="EC" id="6.3.2.4" evidence="10"/>
<feature type="active site" evidence="11">
    <location>
        <position position="299"/>
    </location>
</feature>
<dbReference type="GO" id="GO:0046872">
    <property type="term" value="F:metal ion binding"/>
    <property type="evidence" value="ECO:0007669"/>
    <property type="project" value="UniProtKB-KW"/>
</dbReference>
<dbReference type="Gene3D" id="3.30.1490.20">
    <property type="entry name" value="ATP-grasp fold, A domain"/>
    <property type="match status" value="1"/>
</dbReference>
<dbReference type="GO" id="GO:0005737">
    <property type="term" value="C:cytoplasm"/>
    <property type="evidence" value="ECO:0007669"/>
    <property type="project" value="UniProtKB-SubCell"/>
</dbReference>
<dbReference type="PIRSF" id="PIRSF039102">
    <property type="entry name" value="Ddl/VanB"/>
    <property type="match status" value="1"/>
</dbReference>
<dbReference type="InterPro" id="IPR013815">
    <property type="entry name" value="ATP_grasp_subdomain_1"/>
</dbReference>
<evidence type="ECO:0000256" key="3">
    <source>
        <dbReference type="ARBA" id="ARBA00022490"/>
    </source>
</evidence>
<keyword evidence="12" id="KW-0479">Metal-binding</keyword>
<comment type="catalytic activity">
    <reaction evidence="10">
        <text>2 D-alanine + ATP = D-alanyl-D-alanine + ADP + phosphate + H(+)</text>
        <dbReference type="Rhea" id="RHEA:11224"/>
        <dbReference type="ChEBI" id="CHEBI:15378"/>
        <dbReference type="ChEBI" id="CHEBI:30616"/>
        <dbReference type="ChEBI" id="CHEBI:43474"/>
        <dbReference type="ChEBI" id="CHEBI:57416"/>
        <dbReference type="ChEBI" id="CHEBI:57822"/>
        <dbReference type="ChEBI" id="CHEBI:456216"/>
        <dbReference type="EC" id="6.3.2.4"/>
    </reaction>
</comment>
<evidence type="ECO:0000256" key="6">
    <source>
        <dbReference type="ARBA" id="ARBA00022840"/>
    </source>
</evidence>
<comment type="pathway">
    <text evidence="10">Cell wall biogenesis; peptidoglycan biosynthesis.</text>
</comment>
<reference evidence="15 16" key="1">
    <citation type="journal article" date="2016" name="Nat. Commun.">
        <title>Thousands of microbial genomes shed light on interconnected biogeochemical processes in an aquifer system.</title>
        <authorList>
            <person name="Anantharaman K."/>
            <person name="Brown C.T."/>
            <person name="Hug L.A."/>
            <person name="Sharon I."/>
            <person name="Castelle C.J."/>
            <person name="Probst A.J."/>
            <person name="Thomas B.C."/>
            <person name="Singh A."/>
            <person name="Wilkins M.J."/>
            <person name="Karaoz U."/>
            <person name="Brodie E.L."/>
            <person name="Williams K.H."/>
            <person name="Hubbard S.S."/>
            <person name="Banfield J.F."/>
        </authorList>
    </citation>
    <scope>NUCLEOTIDE SEQUENCE [LARGE SCALE GENOMIC DNA]</scope>
</reference>
<dbReference type="PROSITE" id="PS50975">
    <property type="entry name" value="ATP_GRASP"/>
    <property type="match status" value="1"/>
</dbReference>
<gene>
    <name evidence="10" type="primary">ddl</name>
    <name evidence="15" type="ORF">A2938_00550</name>
</gene>
<keyword evidence="4 10" id="KW-0436">Ligase</keyword>
<dbReference type="Proteomes" id="UP000177797">
    <property type="component" value="Unassembled WGS sequence"/>
</dbReference>
<dbReference type="GO" id="GO:0008716">
    <property type="term" value="F:D-alanine-D-alanine ligase activity"/>
    <property type="evidence" value="ECO:0007669"/>
    <property type="project" value="UniProtKB-UniRule"/>
</dbReference>
<organism evidence="15 16">
    <name type="scientific">Candidatus Taylorbacteria bacterium RIFCSPLOWO2_01_FULL_48_100</name>
    <dbReference type="NCBI Taxonomy" id="1802322"/>
    <lineage>
        <taxon>Bacteria</taxon>
        <taxon>Candidatus Tayloriibacteriota</taxon>
    </lineage>
</organism>
<feature type="binding site" evidence="12">
    <location>
        <position position="275"/>
    </location>
    <ligand>
        <name>Mg(2+)</name>
        <dbReference type="ChEBI" id="CHEBI:18420"/>
        <label>1</label>
    </ligand>
</feature>
<evidence type="ECO:0000256" key="5">
    <source>
        <dbReference type="ARBA" id="ARBA00022741"/>
    </source>
</evidence>
<dbReference type="GO" id="GO:0071555">
    <property type="term" value="P:cell wall organization"/>
    <property type="evidence" value="ECO:0007669"/>
    <property type="project" value="UniProtKB-KW"/>
</dbReference>
<sequence length="327" mass="35621">MHEDEKIRVAVLRGGPSSEYEVSLKTGATALAHIPRERFSPFDVFVDHAGVWHSSGVARAPHTILRDADVVFNALHGEWGEDGGAQEMMDVFGARYTGSDARASRLAMQKAFAKSALTHAGIKTPVWRIAHKEDMRDGNISISLHRSFPQPSVIKPAALGSSVGVSIVRSVAEISNALEKVFALSDAALVEEYIAGKEATVGVVDGFRGKELYSLIPVEIVPVSGSAFFDYNAKYCGKSQELCPGRFTQEESATLQNIAERVHQHLGLRHYSRSDFIIHPRRGIYFLEVNTLPGLTPESLLPKSLTAVGSSLSEFLGHVLDLAMAER</sequence>
<evidence type="ECO:0000256" key="8">
    <source>
        <dbReference type="ARBA" id="ARBA00022984"/>
    </source>
</evidence>
<keyword evidence="12" id="KW-0460">Magnesium</keyword>
<comment type="function">
    <text evidence="10">Cell wall formation.</text>
</comment>
<accession>A0A1G2NCK0</accession>
<feature type="active site" evidence="11">
    <location>
        <position position="19"/>
    </location>
</feature>
<feature type="active site" evidence="11">
    <location>
        <position position="161"/>
    </location>
</feature>
<comment type="cofactor">
    <cofactor evidence="12">
        <name>Mg(2+)</name>
        <dbReference type="ChEBI" id="CHEBI:18420"/>
    </cofactor>
    <cofactor evidence="12">
        <name>Mn(2+)</name>
        <dbReference type="ChEBI" id="CHEBI:29035"/>
    </cofactor>
    <text evidence="12">Binds 2 magnesium or manganese ions per subunit.</text>
</comment>
<comment type="subcellular location">
    <subcellularLocation>
        <location evidence="1 10">Cytoplasm</location>
    </subcellularLocation>
</comment>